<feature type="transmembrane region" description="Helical" evidence="5">
    <location>
        <begin position="120"/>
        <end position="142"/>
    </location>
</feature>
<accession>A0A915PLR5</accession>
<evidence type="ECO:0000256" key="5">
    <source>
        <dbReference type="SAM" id="Phobius"/>
    </source>
</evidence>
<evidence type="ECO:0000256" key="1">
    <source>
        <dbReference type="ARBA" id="ARBA00004370"/>
    </source>
</evidence>
<keyword evidence="3 5" id="KW-1133">Transmembrane helix</keyword>
<dbReference type="GO" id="GO:0004930">
    <property type="term" value="F:G protein-coupled receptor activity"/>
    <property type="evidence" value="ECO:0007669"/>
    <property type="project" value="InterPro"/>
</dbReference>
<dbReference type="SUPFAM" id="SSF81321">
    <property type="entry name" value="Family A G protein-coupled receptor-like"/>
    <property type="match status" value="1"/>
</dbReference>
<sequence length="285" mass="33782">MRYPEFEGPAWLCRFVRYLQMFPMYTSPFLLVAISFDRFQAICHPLQTYCSNRYRRPNYFAMIAWITALICSIPQLFIWHKTWKSRQILTSSTLDQLKLKREYGECATIYGHGVSFLKSIYVISFNTIAWLIPSVLSAFFYYQVCKAVWLSRRNHQLLLQLSQSAYVNSDFKKLPRPETESYIIKLHSDSRYYHRQFKRFNRERVQTIRFTMTIIFCNFFLWAPFCVVNVLQAVAPQLLSAQLITYIVILGNLNSCVNPWIYIIFNRNQVKRAFTSANANNARKP</sequence>
<dbReference type="AlphaFoldDB" id="A0A915PLR5"/>
<dbReference type="InterPro" id="IPR000276">
    <property type="entry name" value="GPCR_Rhodpsn"/>
</dbReference>
<dbReference type="InterPro" id="IPR052665">
    <property type="entry name" value="Neuropeptide-GPCR"/>
</dbReference>
<proteinExistence type="predicted"/>
<comment type="subcellular location">
    <subcellularLocation>
        <location evidence="1">Membrane</location>
    </subcellularLocation>
</comment>
<dbReference type="PANTHER" id="PTHR24224">
    <property type="entry name" value="CARDIOACCELERATORY PEPTIDE RECEPTOR-RELATED"/>
    <property type="match status" value="1"/>
</dbReference>
<feature type="transmembrane region" description="Helical" evidence="5">
    <location>
        <begin position="59"/>
        <end position="79"/>
    </location>
</feature>
<dbReference type="WBParaSite" id="sdigi.contig142.g5152.t1">
    <property type="protein sequence ID" value="sdigi.contig142.g5152.t1"/>
    <property type="gene ID" value="sdigi.contig142.g5152"/>
</dbReference>
<dbReference type="PANTHER" id="PTHR24224:SF36">
    <property type="entry name" value="NEMATOCIN RECEPTOR 2"/>
    <property type="match status" value="1"/>
</dbReference>
<name>A0A915PLR5_9BILA</name>
<dbReference type="PROSITE" id="PS50262">
    <property type="entry name" value="G_PROTEIN_RECEP_F1_2"/>
    <property type="match status" value="1"/>
</dbReference>
<dbReference type="GO" id="GO:0016020">
    <property type="term" value="C:membrane"/>
    <property type="evidence" value="ECO:0007669"/>
    <property type="project" value="UniProtKB-SubCell"/>
</dbReference>
<feature type="transmembrane region" description="Helical" evidence="5">
    <location>
        <begin position="243"/>
        <end position="265"/>
    </location>
</feature>
<evidence type="ECO:0000313" key="7">
    <source>
        <dbReference type="Proteomes" id="UP000887581"/>
    </source>
</evidence>
<keyword evidence="4 5" id="KW-0472">Membrane</keyword>
<dbReference type="InterPro" id="IPR017452">
    <property type="entry name" value="GPCR_Rhodpsn_7TM"/>
</dbReference>
<dbReference type="Proteomes" id="UP000887581">
    <property type="component" value="Unplaced"/>
</dbReference>
<evidence type="ECO:0000256" key="3">
    <source>
        <dbReference type="ARBA" id="ARBA00022989"/>
    </source>
</evidence>
<keyword evidence="2 5" id="KW-0812">Transmembrane</keyword>
<reference evidence="8" key="1">
    <citation type="submission" date="2022-11" db="UniProtKB">
        <authorList>
            <consortium name="WormBaseParasite"/>
        </authorList>
    </citation>
    <scope>IDENTIFICATION</scope>
</reference>
<dbReference type="PRINTS" id="PR00237">
    <property type="entry name" value="GPCRRHODOPSN"/>
</dbReference>
<evidence type="ECO:0000256" key="2">
    <source>
        <dbReference type="ARBA" id="ARBA00022692"/>
    </source>
</evidence>
<evidence type="ECO:0000313" key="8">
    <source>
        <dbReference type="WBParaSite" id="sdigi.contig142.g5152.t1"/>
    </source>
</evidence>
<feature type="transmembrane region" description="Helical" evidence="5">
    <location>
        <begin position="208"/>
        <end position="231"/>
    </location>
</feature>
<feature type="domain" description="G-protein coupled receptors family 1 profile" evidence="6">
    <location>
        <begin position="1"/>
        <end position="262"/>
    </location>
</feature>
<feature type="transmembrane region" description="Helical" evidence="5">
    <location>
        <begin position="20"/>
        <end position="39"/>
    </location>
</feature>
<protein>
    <submittedName>
        <fullName evidence="8">G-protein coupled receptors family 1 profile domain-containing protein</fullName>
    </submittedName>
</protein>
<organism evidence="7 8">
    <name type="scientific">Setaria digitata</name>
    <dbReference type="NCBI Taxonomy" id="48799"/>
    <lineage>
        <taxon>Eukaryota</taxon>
        <taxon>Metazoa</taxon>
        <taxon>Ecdysozoa</taxon>
        <taxon>Nematoda</taxon>
        <taxon>Chromadorea</taxon>
        <taxon>Rhabditida</taxon>
        <taxon>Spirurina</taxon>
        <taxon>Spiruromorpha</taxon>
        <taxon>Filarioidea</taxon>
        <taxon>Setariidae</taxon>
        <taxon>Setaria</taxon>
    </lineage>
</organism>
<dbReference type="Pfam" id="PF00001">
    <property type="entry name" value="7tm_1"/>
    <property type="match status" value="1"/>
</dbReference>
<evidence type="ECO:0000256" key="4">
    <source>
        <dbReference type="ARBA" id="ARBA00023136"/>
    </source>
</evidence>
<keyword evidence="7" id="KW-1185">Reference proteome</keyword>
<dbReference type="Gene3D" id="1.20.1070.10">
    <property type="entry name" value="Rhodopsin 7-helix transmembrane proteins"/>
    <property type="match status" value="1"/>
</dbReference>
<evidence type="ECO:0000259" key="6">
    <source>
        <dbReference type="PROSITE" id="PS50262"/>
    </source>
</evidence>